<keyword evidence="4" id="KW-0256">Endoplasmic reticulum</keyword>
<evidence type="ECO:0000256" key="9">
    <source>
        <dbReference type="SAM" id="Phobius"/>
    </source>
</evidence>
<keyword evidence="5" id="KW-0735">Signal-anchor</keyword>
<evidence type="ECO:0000256" key="6">
    <source>
        <dbReference type="ARBA" id="ARBA00022989"/>
    </source>
</evidence>
<organism evidence="10 11">
    <name type="scientific">Ananas comosus</name>
    <name type="common">Pineapple</name>
    <name type="synonym">Ananas ananas</name>
    <dbReference type="NCBI Taxonomy" id="4615"/>
    <lineage>
        <taxon>Eukaryota</taxon>
        <taxon>Viridiplantae</taxon>
        <taxon>Streptophyta</taxon>
        <taxon>Embryophyta</taxon>
        <taxon>Tracheophyta</taxon>
        <taxon>Spermatophyta</taxon>
        <taxon>Magnoliopsida</taxon>
        <taxon>Liliopsida</taxon>
        <taxon>Poales</taxon>
        <taxon>Bromeliaceae</taxon>
        <taxon>Bromelioideae</taxon>
        <taxon>Ananas</taxon>
    </lineage>
</organism>
<evidence type="ECO:0000256" key="1">
    <source>
        <dbReference type="ARBA" id="ARBA00004648"/>
    </source>
</evidence>
<evidence type="ECO:0000256" key="2">
    <source>
        <dbReference type="ARBA" id="ARBA00009289"/>
    </source>
</evidence>
<proteinExistence type="inferred from homology"/>
<gene>
    <name evidence="10" type="ORF">ACMD2_08033</name>
</gene>
<accession>A0A199W744</accession>
<dbReference type="GO" id="GO:0045047">
    <property type="term" value="P:protein targeting to ER"/>
    <property type="evidence" value="ECO:0007669"/>
    <property type="project" value="TreeGrafter"/>
</dbReference>
<evidence type="ECO:0000313" key="10">
    <source>
        <dbReference type="EMBL" id="OAY85023.1"/>
    </source>
</evidence>
<evidence type="ECO:0000256" key="5">
    <source>
        <dbReference type="ARBA" id="ARBA00022968"/>
    </source>
</evidence>
<evidence type="ECO:0000313" key="11">
    <source>
        <dbReference type="Proteomes" id="UP000092600"/>
    </source>
</evidence>
<comment type="similarity">
    <text evidence="2">Belongs to the SPCS3 family.</text>
</comment>
<feature type="transmembrane region" description="Helical" evidence="9">
    <location>
        <begin position="20"/>
        <end position="42"/>
    </location>
</feature>
<dbReference type="InterPro" id="IPR007653">
    <property type="entry name" value="SPC3"/>
</dbReference>
<keyword evidence="7 9" id="KW-0472">Membrane</keyword>
<dbReference type="EMBL" id="LSRQ01000144">
    <property type="protein sequence ID" value="OAY85023.1"/>
    <property type="molecule type" value="Genomic_DNA"/>
</dbReference>
<reference evidence="10 11" key="1">
    <citation type="journal article" date="2016" name="DNA Res.">
        <title>The draft genome of MD-2 pineapple using hybrid error correction of long reads.</title>
        <authorList>
            <person name="Redwan R.M."/>
            <person name="Saidin A."/>
            <person name="Kumar S.V."/>
        </authorList>
    </citation>
    <scope>NUCLEOTIDE SEQUENCE [LARGE SCALE GENOMIC DNA]</scope>
    <source>
        <strain evidence="11">cv. MD2</strain>
        <tissue evidence="10">Leaf</tissue>
    </source>
</reference>
<keyword evidence="6 9" id="KW-1133">Transmembrane helix</keyword>
<dbReference type="Pfam" id="PF04573">
    <property type="entry name" value="SPC22"/>
    <property type="match status" value="1"/>
</dbReference>
<name>A0A199W744_ANACO</name>
<protein>
    <recommendedName>
        <fullName evidence="8">Signal peptidase complex subunit 3</fullName>
    </recommendedName>
</protein>
<evidence type="ECO:0000256" key="3">
    <source>
        <dbReference type="ARBA" id="ARBA00022692"/>
    </source>
</evidence>
<dbReference type="PANTHER" id="PTHR12804">
    <property type="entry name" value="MICROSOMAL SIGNAL PEPTIDASE 23 KD SUBUNIT SPC22/23"/>
    <property type="match status" value="1"/>
</dbReference>
<dbReference type="GO" id="GO:0006465">
    <property type="term" value="P:signal peptide processing"/>
    <property type="evidence" value="ECO:0007669"/>
    <property type="project" value="InterPro"/>
</dbReference>
<evidence type="ECO:0000256" key="7">
    <source>
        <dbReference type="ARBA" id="ARBA00023136"/>
    </source>
</evidence>
<dbReference type="Proteomes" id="UP000092600">
    <property type="component" value="Unassembled WGS sequence"/>
</dbReference>
<sequence length="203" mass="22635">MKGYAAAAAAPPGKRRWRCLAVAVLALVFCSLLVPLAVLLGLHHNRFPSGYLTDDHSASEFSFGVYEHLDGGRKHSSSQGDGSRIDDLVKKLAPTFAKDLTTNIATSGLMAMNMRRMVDSLVTMSKLVYLQRVLSIRIIPHIIKVFVFIAAEYETPQNALNQGSNLRGKEFNLTLHWHVMPKTGKMFADKIVMTGYRLPEEYR</sequence>
<comment type="caution">
    <text evidence="10">The sequence shown here is derived from an EMBL/GenBank/DDBJ whole genome shotgun (WGS) entry which is preliminary data.</text>
</comment>
<dbReference type="GO" id="GO:0005787">
    <property type="term" value="C:signal peptidase complex"/>
    <property type="evidence" value="ECO:0007669"/>
    <property type="project" value="InterPro"/>
</dbReference>
<evidence type="ECO:0000256" key="8">
    <source>
        <dbReference type="ARBA" id="ARBA00029556"/>
    </source>
</evidence>
<dbReference type="PANTHER" id="PTHR12804:SF0">
    <property type="entry name" value="SIGNAL PEPTIDASE COMPLEX SUBUNIT 3"/>
    <property type="match status" value="1"/>
</dbReference>
<evidence type="ECO:0000256" key="4">
    <source>
        <dbReference type="ARBA" id="ARBA00022824"/>
    </source>
</evidence>
<comment type="subcellular location">
    <subcellularLocation>
        <location evidence="1">Endoplasmic reticulum membrane</location>
        <topology evidence="1">Single-pass type II membrane protein</topology>
    </subcellularLocation>
</comment>
<dbReference type="STRING" id="4615.A0A199W744"/>
<dbReference type="AlphaFoldDB" id="A0A199W744"/>
<keyword evidence="3 9" id="KW-0812">Transmembrane</keyword>